<accession>A0ABR2S6U9</accession>
<organism evidence="2 3">
    <name type="scientific">Hibiscus sabdariffa</name>
    <name type="common">roselle</name>
    <dbReference type="NCBI Taxonomy" id="183260"/>
    <lineage>
        <taxon>Eukaryota</taxon>
        <taxon>Viridiplantae</taxon>
        <taxon>Streptophyta</taxon>
        <taxon>Embryophyta</taxon>
        <taxon>Tracheophyta</taxon>
        <taxon>Spermatophyta</taxon>
        <taxon>Magnoliopsida</taxon>
        <taxon>eudicotyledons</taxon>
        <taxon>Gunneridae</taxon>
        <taxon>Pentapetalae</taxon>
        <taxon>rosids</taxon>
        <taxon>malvids</taxon>
        <taxon>Malvales</taxon>
        <taxon>Malvaceae</taxon>
        <taxon>Malvoideae</taxon>
        <taxon>Hibiscus</taxon>
    </lineage>
</organism>
<feature type="region of interest" description="Disordered" evidence="1">
    <location>
        <begin position="138"/>
        <end position="186"/>
    </location>
</feature>
<feature type="compositionally biased region" description="Low complexity" evidence="1">
    <location>
        <begin position="138"/>
        <end position="158"/>
    </location>
</feature>
<protein>
    <submittedName>
        <fullName evidence="2">Uncharacterized protein</fullName>
    </submittedName>
</protein>
<sequence>MSSIQGYPSFVPQTQSSIMLPNVTGSSNGSFRGYSPVISHISNLVLSSSTGTTQTSPVYNPMMSQHPTLCQPVASQAFIATPEVLDDNACNTLHLGKPVVSSPLRNISLQPNSSVSISQQNTPSLSVVQQSTPSTSLPQQVISSVSTPSSPLLSVSSTQQHDIGTSSPSLPLPSSSPISLPSPSSS</sequence>
<comment type="caution">
    <text evidence="2">The sequence shown here is derived from an EMBL/GenBank/DDBJ whole genome shotgun (WGS) entry which is preliminary data.</text>
</comment>
<evidence type="ECO:0000313" key="2">
    <source>
        <dbReference type="EMBL" id="KAK9020882.1"/>
    </source>
</evidence>
<evidence type="ECO:0000313" key="3">
    <source>
        <dbReference type="Proteomes" id="UP001396334"/>
    </source>
</evidence>
<name>A0ABR2S6U9_9ROSI</name>
<reference evidence="2 3" key="1">
    <citation type="journal article" date="2024" name="G3 (Bethesda)">
        <title>Genome assembly of Hibiscus sabdariffa L. provides insights into metabolisms of medicinal natural products.</title>
        <authorList>
            <person name="Kim T."/>
        </authorList>
    </citation>
    <scope>NUCLEOTIDE SEQUENCE [LARGE SCALE GENOMIC DNA]</scope>
    <source>
        <strain evidence="2">TK-2024</strain>
        <tissue evidence="2">Old leaves</tissue>
    </source>
</reference>
<feature type="compositionally biased region" description="Low complexity" evidence="1">
    <location>
        <begin position="166"/>
        <end position="186"/>
    </location>
</feature>
<evidence type="ECO:0000256" key="1">
    <source>
        <dbReference type="SAM" id="MobiDB-lite"/>
    </source>
</evidence>
<gene>
    <name evidence="2" type="ORF">V6N11_010894</name>
</gene>
<dbReference type="Proteomes" id="UP001396334">
    <property type="component" value="Unassembled WGS sequence"/>
</dbReference>
<keyword evidence="3" id="KW-1185">Reference proteome</keyword>
<dbReference type="EMBL" id="JBBPBN010000016">
    <property type="protein sequence ID" value="KAK9020882.1"/>
    <property type="molecule type" value="Genomic_DNA"/>
</dbReference>
<proteinExistence type="predicted"/>